<dbReference type="AlphaFoldDB" id="A0A2H9T4K9"/>
<evidence type="ECO:0000313" key="1">
    <source>
        <dbReference type="EMBL" id="PJE78137.1"/>
    </source>
</evidence>
<accession>A0A2H9T4K9</accession>
<sequence>MYILLQFLKESIIFKVWIMCLAAICFKQCIINNSTMFAMQQQVRLVYARVYNTRS</sequence>
<name>A0A2H9T4K9_9ZZZZ</name>
<protein>
    <submittedName>
        <fullName evidence="1">Uncharacterized protein</fullName>
    </submittedName>
</protein>
<comment type="caution">
    <text evidence="1">The sequence shown here is derived from an EMBL/GenBank/DDBJ whole genome shotgun (WGS) entry which is preliminary data.</text>
</comment>
<organism evidence="1">
    <name type="scientific">invertebrate metagenome</name>
    <dbReference type="NCBI Taxonomy" id="1711999"/>
    <lineage>
        <taxon>unclassified sequences</taxon>
        <taxon>metagenomes</taxon>
        <taxon>organismal metagenomes</taxon>
    </lineage>
</organism>
<reference evidence="1" key="1">
    <citation type="journal article" date="2017" name="Appl. Environ. Microbiol.">
        <title>Molecular characterization of an Endozoicomonas-like organism causing infection in king scallop Pecten maximus L.</title>
        <authorList>
            <person name="Cano I."/>
            <person name="van Aerle R."/>
            <person name="Ross S."/>
            <person name="Verner-Jeffreys D.W."/>
            <person name="Paley R.K."/>
            <person name="Rimmer G."/>
            <person name="Ryder D."/>
            <person name="Hooper P."/>
            <person name="Stone D."/>
            <person name="Feist S.W."/>
        </authorList>
    </citation>
    <scope>NUCLEOTIDE SEQUENCE</scope>
</reference>
<dbReference type="EMBL" id="NSIT01000252">
    <property type="protein sequence ID" value="PJE78137.1"/>
    <property type="molecule type" value="Genomic_DNA"/>
</dbReference>
<gene>
    <name evidence="1" type="ORF">CI610_02929</name>
</gene>
<proteinExistence type="predicted"/>